<protein>
    <recommendedName>
        <fullName evidence="4">Transmembrane protein</fullName>
    </recommendedName>
</protein>
<keyword evidence="1" id="KW-0472">Membrane</keyword>
<keyword evidence="1" id="KW-0812">Transmembrane</keyword>
<gene>
    <name evidence="2" type="ORF">BSTOLATCC_MIC14570</name>
</gene>
<comment type="caution">
    <text evidence="2">The sequence shown here is derived from an EMBL/GenBank/DDBJ whole genome shotgun (WGS) entry which is preliminary data.</text>
</comment>
<proteinExistence type="predicted"/>
<dbReference type="PROSITE" id="PS51257">
    <property type="entry name" value="PROKAR_LIPOPROTEIN"/>
    <property type="match status" value="1"/>
</dbReference>
<evidence type="ECO:0000313" key="2">
    <source>
        <dbReference type="EMBL" id="CAG9315823.1"/>
    </source>
</evidence>
<evidence type="ECO:0008006" key="4">
    <source>
        <dbReference type="Google" id="ProtNLM"/>
    </source>
</evidence>
<organism evidence="2 3">
    <name type="scientific">Blepharisma stoltei</name>
    <dbReference type="NCBI Taxonomy" id="1481888"/>
    <lineage>
        <taxon>Eukaryota</taxon>
        <taxon>Sar</taxon>
        <taxon>Alveolata</taxon>
        <taxon>Ciliophora</taxon>
        <taxon>Postciliodesmatophora</taxon>
        <taxon>Heterotrichea</taxon>
        <taxon>Heterotrichida</taxon>
        <taxon>Blepharismidae</taxon>
        <taxon>Blepharisma</taxon>
    </lineage>
</organism>
<dbReference type="AlphaFoldDB" id="A0AAU9IQU3"/>
<dbReference type="Proteomes" id="UP001162131">
    <property type="component" value="Unassembled WGS sequence"/>
</dbReference>
<evidence type="ECO:0000256" key="1">
    <source>
        <dbReference type="SAM" id="Phobius"/>
    </source>
</evidence>
<name>A0AAU9IQU3_9CILI</name>
<evidence type="ECO:0000313" key="3">
    <source>
        <dbReference type="Proteomes" id="UP001162131"/>
    </source>
</evidence>
<accession>A0AAU9IQU3</accession>
<keyword evidence="3" id="KW-1185">Reference proteome</keyword>
<keyword evidence="1" id="KW-1133">Transmembrane helix</keyword>
<feature type="transmembrane region" description="Helical" evidence="1">
    <location>
        <begin position="165"/>
        <end position="187"/>
    </location>
</feature>
<sequence>MKRTYVFIAIAIATQACDQVCQDKCTKQNKGSSCYELCQCESPLPPPLEEFVAKGNSYSLPKIKQDEKLWAERELGCDVTSLEICLQLAQKGEDKYQCAIYSGCEDLLVEQKKGQIIEAFSYDAGCTENCELLCNEAEGNQECTINCQQRFCVAEEELAEEEDEFGWYIAIQILLIFLLGIILLLAIRKQIIHRAIKRRFGRPLLVSY</sequence>
<dbReference type="EMBL" id="CAJZBQ010000014">
    <property type="protein sequence ID" value="CAG9315823.1"/>
    <property type="molecule type" value="Genomic_DNA"/>
</dbReference>
<reference evidence="2" key="1">
    <citation type="submission" date="2021-09" db="EMBL/GenBank/DDBJ databases">
        <authorList>
            <consortium name="AG Swart"/>
            <person name="Singh M."/>
            <person name="Singh A."/>
            <person name="Seah K."/>
            <person name="Emmerich C."/>
        </authorList>
    </citation>
    <scope>NUCLEOTIDE SEQUENCE</scope>
    <source>
        <strain evidence="2">ATCC30299</strain>
    </source>
</reference>